<dbReference type="AlphaFoldDB" id="A0A401GDH2"/>
<keyword evidence="5" id="KW-1185">Reference proteome</keyword>
<dbReference type="InterPro" id="IPR057678">
    <property type="entry name" value="DUF7918"/>
</dbReference>
<organism evidence="4 5">
    <name type="scientific">Sparassis crispa</name>
    <dbReference type="NCBI Taxonomy" id="139825"/>
    <lineage>
        <taxon>Eukaryota</taxon>
        <taxon>Fungi</taxon>
        <taxon>Dikarya</taxon>
        <taxon>Basidiomycota</taxon>
        <taxon>Agaricomycotina</taxon>
        <taxon>Agaricomycetes</taxon>
        <taxon>Polyporales</taxon>
        <taxon>Sparassidaceae</taxon>
        <taxon>Sparassis</taxon>
    </lineage>
</organism>
<evidence type="ECO:0000256" key="2">
    <source>
        <dbReference type="SAM" id="MobiDB-lite"/>
    </source>
</evidence>
<dbReference type="Proteomes" id="UP000287166">
    <property type="component" value="Unassembled WGS sequence"/>
</dbReference>
<feature type="compositionally biased region" description="Polar residues" evidence="2">
    <location>
        <begin position="214"/>
        <end position="226"/>
    </location>
</feature>
<feature type="region of interest" description="Disordered" evidence="2">
    <location>
        <begin position="209"/>
        <end position="228"/>
    </location>
</feature>
<sequence>MLEHRGFSVRLACEGQDLEEFSVNVDDERTISCYVPSEAGKTFSIVVKSNFDALVVFDCYADGEFARGSLLYPHTQGIVKGPYVDKTTVKPFQFIPLTVTDDEMVANPRDPALRNLGTIEVRFSRVKEGKYYRPSKGTKLSNLQPVHERCKKAGTHRVSYGDGVKSEKIRYNEPIWIDSRDQPYVTFRFRYRPRELLRAQGIITTEGVEANDEPSGSNTATATAETYESDSDIVVLDGPPLKKRRRNATPEVKPVIDVDTASLDMVGINEIGDDPNLAAMANQIRSLTKEFERKIRRKKRAIVDARVKKEKLEELDILPGEPNIIDLTES</sequence>
<dbReference type="EMBL" id="BFAD01000002">
    <property type="protein sequence ID" value="GBE80163.1"/>
    <property type="molecule type" value="Genomic_DNA"/>
</dbReference>
<reference evidence="4 5" key="1">
    <citation type="journal article" date="2018" name="Sci. Rep.">
        <title>Genome sequence of the cauliflower mushroom Sparassis crispa (Hanabiratake) and its association with beneficial usage.</title>
        <authorList>
            <person name="Kiyama R."/>
            <person name="Furutani Y."/>
            <person name="Kawaguchi K."/>
            <person name="Nakanishi T."/>
        </authorList>
    </citation>
    <scope>NUCLEOTIDE SEQUENCE [LARGE SCALE GENOMIC DNA]</scope>
</reference>
<protein>
    <recommendedName>
        <fullName evidence="3">DUF7918 domain-containing protein</fullName>
    </recommendedName>
</protein>
<dbReference type="OrthoDB" id="3364132at2759"/>
<comment type="caution">
    <text evidence="4">The sequence shown here is derived from an EMBL/GenBank/DDBJ whole genome shotgun (WGS) entry which is preliminary data.</text>
</comment>
<dbReference type="STRING" id="139825.A0A401GDH2"/>
<dbReference type="InParanoid" id="A0A401GDH2"/>
<proteinExistence type="predicted"/>
<evidence type="ECO:0000313" key="4">
    <source>
        <dbReference type="EMBL" id="GBE80163.1"/>
    </source>
</evidence>
<name>A0A401GDH2_9APHY</name>
<evidence type="ECO:0000313" key="5">
    <source>
        <dbReference type="Proteomes" id="UP000287166"/>
    </source>
</evidence>
<evidence type="ECO:0000259" key="3">
    <source>
        <dbReference type="Pfam" id="PF25534"/>
    </source>
</evidence>
<dbReference type="Pfam" id="PF25534">
    <property type="entry name" value="DUF7918"/>
    <property type="match status" value="1"/>
</dbReference>
<dbReference type="RefSeq" id="XP_027611076.1">
    <property type="nucleotide sequence ID" value="XM_027755275.1"/>
</dbReference>
<keyword evidence="1" id="KW-0175">Coiled coil</keyword>
<evidence type="ECO:0000256" key="1">
    <source>
        <dbReference type="SAM" id="Coils"/>
    </source>
</evidence>
<feature type="domain" description="DUF7918" evidence="3">
    <location>
        <begin position="6"/>
        <end position="204"/>
    </location>
</feature>
<dbReference type="PANTHER" id="PTHR36223">
    <property type="entry name" value="BETA-LACTAMASE-TYPE TRANSPEPTIDASE FOLD DOMAIN CONTAINING PROTEIN"/>
    <property type="match status" value="1"/>
</dbReference>
<dbReference type="PANTHER" id="PTHR36223:SF1">
    <property type="entry name" value="TRANSCRIPTION ELONGATION FACTOR EAF N-TERMINAL DOMAIN-CONTAINING PROTEIN"/>
    <property type="match status" value="1"/>
</dbReference>
<dbReference type="GeneID" id="38777080"/>
<accession>A0A401GDH2</accession>
<feature type="coiled-coil region" evidence="1">
    <location>
        <begin position="277"/>
        <end position="315"/>
    </location>
</feature>
<gene>
    <name evidence="4" type="ORF">SCP_0213690</name>
</gene>